<keyword evidence="1" id="KW-0732">Signal</keyword>
<protein>
    <submittedName>
        <fullName evidence="3">Amidohydrolase family protein</fullName>
    </submittedName>
</protein>
<dbReference type="PANTHER" id="PTHR43135">
    <property type="entry name" value="ALPHA-D-RIBOSE 1-METHYLPHOSPHONATE 5-TRIPHOSPHATE DIPHOSPHATASE"/>
    <property type="match status" value="1"/>
</dbReference>
<feature type="chain" id="PRO_5046035322" evidence="1">
    <location>
        <begin position="23"/>
        <end position="496"/>
    </location>
</feature>
<dbReference type="InterPro" id="IPR006680">
    <property type="entry name" value="Amidohydro-rel"/>
</dbReference>
<dbReference type="Gene3D" id="3.20.20.140">
    <property type="entry name" value="Metal-dependent hydrolases"/>
    <property type="match status" value="1"/>
</dbReference>
<dbReference type="InterPro" id="IPR011059">
    <property type="entry name" value="Metal-dep_hydrolase_composite"/>
</dbReference>
<dbReference type="EMBL" id="JAIGNK010000002">
    <property type="protein sequence ID" value="MBX7457785.1"/>
    <property type="molecule type" value="Genomic_DNA"/>
</dbReference>
<feature type="signal peptide" evidence="1">
    <location>
        <begin position="1"/>
        <end position="22"/>
    </location>
</feature>
<feature type="domain" description="Amidohydrolase-related" evidence="2">
    <location>
        <begin position="78"/>
        <end position="466"/>
    </location>
</feature>
<dbReference type="PANTHER" id="PTHR43135:SF3">
    <property type="entry name" value="ALPHA-D-RIBOSE 1-METHYLPHOSPHONATE 5-TRIPHOSPHATE DIPHOSPHATASE"/>
    <property type="match status" value="1"/>
</dbReference>
<evidence type="ECO:0000259" key="2">
    <source>
        <dbReference type="Pfam" id="PF01979"/>
    </source>
</evidence>
<dbReference type="Pfam" id="PF01979">
    <property type="entry name" value="Amidohydro_1"/>
    <property type="match status" value="1"/>
</dbReference>
<gene>
    <name evidence="3" type="ORF">K3152_05965</name>
</gene>
<sequence>MHARTLGLGLALLASVSTGALAKEVDLVIEDVTVIDTQTQTRSEGRDVVIDEGRIVAVVASGAGEFEAAATVDGSGKFLIPGLMDMHVHTSIRPVHENSLKLMTANGVTGVREMGSDCVSPGTVYMCLGEMRESAAKIEAGEMVGPRLLVLSTFKVDSNRPPNASEGQVLYAPFDADDGRATVAGLAERGPDLIKVSQEMHPDAFTGLMAEAEERGVRVGGHIPMMFSIADVAGMGMDTIEHARDLPLDCSTFGEGFRDQIMRKVRGEDIPWPDRSKRPAGVRDTFDEALCAPHIEAMVANDVWYVPTHLTREMDYRAGEESYRDDPRLRYLLDLQVADWTRDLDRTAQASPEQTADLEDFFKLGLTTTGMAHEAGVKIMAGTDANDTMVFPGFSLHDELGFLVDAGLTPMEALQAATSVPAEYLGRSDELGGISEGKVADLVLLRADPLAAIEHTTTIEAVIQGGVLRDRAALDGLLQEVRENVEQMNAHMGQGG</sequence>
<reference evidence="3 4" key="1">
    <citation type="submission" date="2021-08" db="EMBL/GenBank/DDBJ databases">
        <title>Comparative Genomics Analysis of the Genus Qipengyuania Reveals Extensive Genetic Diversity and Metabolic Versatility, Including the Description of Fifteen Novel Species.</title>
        <authorList>
            <person name="Liu Y."/>
        </authorList>
    </citation>
    <scope>NUCLEOTIDE SEQUENCE [LARGE SCALE GENOMIC DNA]</scope>
    <source>
        <strain evidence="3 4">1NDH17</strain>
    </source>
</reference>
<accession>A0ABS7IZN0</accession>
<organism evidence="3 4">
    <name type="scientific">Qipengyuania polymorpha</name>
    <dbReference type="NCBI Taxonomy" id="2867234"/>
    <lineage>
        <taxon>Bacteria</taxon>
        <taxon>Pseudomonadati</taxon>
        <taxon>Pseudomonadota</taxon>
        <taxon>Alphaproteobacteria</taxon>
        <taxon>Sphingomonadales</taxon>
        <taxon>Erythrobacteraceae</taxon>
        <taxon>Qipengyuania</taxon>
    </lineage>
</organism>
<dbReference type="SUPFAM" id="SSF51338">
    <property type="entry name" value="Composite domain of metallo-dependent hydrolases"/>
    <property type="match status" value="1"/>
</dbReference>
<dbReference type="SUPFAM" id="SSF51556">
    <property type="entry name" value="Metallo-dependent hydrolases"/>
    <property type="match status" value="1"/>
</dbReference>
<keyword evidence="4" id="KW-1185">Reference proteome</keyword>
<dbReference type="Proteomes" id="UP000783253">
    <property type="component" value="Unassembled WGS sequence"/>
</dbReference>
<comment type="caution">
    <text evidence="3">The sequence shown here is derived from an EMBL/GenBank/DDBJ whole genome shotgun (WGS) entry which is preliminary data.</text>
</comment>
<evidence type="ECO:0000313" key="4">
    <source>
        <dbReference type="Proteomes" id="UP000783253"/>
    </source>
</evidence>
<evidence type="ECO:0000256" key="1">
    <source>
        <dbReference type="SAM" id="SignalP"/>
    </source>
</evidence>
<dbReference type="RefSeq" id="WP_221573215.1">
    <property type="nucleotide sequence ID" value="NZ_JAIGNK010000002.1"/>
</dbReference>
<evidence type="ECO:0000313" key="3">
    <source>
        <dbReference type="EMBL" id="MBX7457785.1"/>
    </source>
</evidence>
<proteinExistence type="predicted"/>
<dbReference type="InterPro" id="IPR032466">
    <property type="entry name" value="Metal_Hydrolase"/>
</dbReference>
<name>A0ABS7IZN0_9SPHN</name>
<dbReference type="Gene3D" id="2.30.40.10">
    <property type="entry name" value="Urease, subunit C, domain 1"/>
    <property type="match status" value="1"/>
</dbReference>
<dbReference type="InterPro" id="IPR051781">
    <property type="entry name" value="Metallo-dep_Hydrolase"/>
</dbReference>